<feature type="compositionally biased region" description="Basic and acidic residues" evidence="1">
    <location>
        <begin position="406"/>
        <end position="416"/>
    </location>
</feature>
<feature type="compositionally biased region" description="Basic and acidic residues" evidence="1">
    <location>
        <begin position="432"/>
        <end position="452"/>
    </location>
</feature>
<feature type="region of interest" description="Disordered" evidence="1">
    <location>
        <begin position="79"/>
        <end position="101"/>
    </location>
</feature>
<feature type="region of interest" description="Disordered" evidence="1">
    <location>
        <begin position="369"/>
        <end position="543"/>
    </location>
</feature>
<reference evidence="4" key="1">
    <citation type="journal article" date="2005" name="Nature">
        <title>The map-based sequence of the rice genome.</title>
        <authorList>
            <consortium name="International rice genome sequencing project (IRGSP)"/>
            <person name="Matsumoto T."/>
            <person name="Wu J."/>
            <person name="Kanamori H."/>
            <person name="Katayose Y."/>
            <person name="Fujisawa M."/>
            <person name="Namiki N."/>
            <person name="Mizuno H."/>
            <person name="Yamamoto K."/>
            <person name="Antonio B.A."/>
            <person name="Baba T."/>
            <person name="Sakata K."/>
            <person name="Nagamura Y."/>
            <person name="Aoki H."/>
            <person name="Arikawa K."/>
            <person name="Arita K."/>
            <person name="Bito T."/>
            <person name="Chiden Y."/>
            <person name="Fujitsuka N."/>
            <person name="Fukunaka R."/>
            <person name="Hamada M."/>
            <person name="Harada C."/>
            <person name="Hayashi A."/>
            <person name="Hijishita S."/>
            <person name="Honda M."/>
            <person name="Hosokawa S."/>
            <person name="Ichikawa Y."/>
            <person name="Idonuma A."/>
            <person name="Iijima M."/>
            <person name="Ikeda M."/>
            <person name="Ikeno M."/>
            <person name="Ito K."/>
            <person name="Ito S."/>
            <person name="Ito T."/>
            <person name="Ito Y."/>
            <person name="Ito Y."/>
            <person name="Iwabuchi A."/>
            <person name="Kamiya K."/>
            <person name="Karasawa W."/>
            <person name="Kurita K."/>
            <person name="Katagiri S."/>
            <person name="Kikuta A."/>
            <person name="Kobayashi H."/>
            <person name="Kobayashi N."/>
            <person name="Machita K."/>
            <person name="Maehara T."/>
            <person name="Masukawa M."/>
            <person name="Mizubayashi T."/>
            <person name="Mukai Y."/>
            <person name="Nagasaki H."/>
            <person name="Nagata Y."/>
            <person name="Naito S."/>
            <person name="Nakashima M."/>
            <person name="Nakama Y."/>
            <person name="Nakamichi Y."/>
            <person name="Nakamura M."/>
            <person name="Meguro A."/>
            <person name="Negishi M."/>
            <person name="Ohta I."/>
            <person name="Ohta T."/>
            <person name="Okamoto M."/>
            <person name="Ono N."/>
            <person name="Saji S."/>
            <person name="Sakaguchi M."/>
            <person name="Sakai K."/>
            <person name="Shibata M."/>
            <person name="Shimokawa T."/>
            <person name="Song J."/>
            <person name="Takazaki Y."/>
            <person name="Terasawa K."/>
            <person name="Tsugane M."/>
            <person name="Tsuji K."/>
            <person name="Ueda S."/>
            <person name="Waki K."/>
            <person name="Yamagata H."/>
            <person name="Yamamoto M."/>
            <person name="Yamamoto S."/>
            <person name="Yamane H."/>
            <person name="Yoshiki S."/>
            <person name="Yoshihara R."/>
            <person name="Yukawa K."/>
            <person name="Zhong H."/>
            <person name="Yano M."/>
            <person name="Yuan Q."/>
            <person name="Ouyang S."/>
            <person name="Liu J."/>
            <person name="Jones K.M."/>
            <person name="Gansberger K."/>
            <person name="Moffat K."/>
            <person name="Hill J."/>
            <person name="Bera J."/>
            <person name="Fadrosh D."/>
            <person name="Jin S."/>
            <person name="Johri S."/>
            <person name="Kim M."/>
            <person name="Overton L."/>
            <person name="Reardon M."/>
            <person name="Tsitrin T."/>
            <person name="Vuong H."/>
            <person name="Weaver B."/>
            <person name="Ciecko A."/>
            <person name="Tallon L."/>
            <person name="Jackson J."/>
            <person name="Pai G."/>
            <person name="Aken S.V."/>
            <person name="Utterback T."/>
            <person name="Reidmuller S."/>
            <person name="Feldblyum T."/>
            <person name="Hsiao J."/>
            <person name="Zismann V."/>
            <person name="Iobst S."/>
            <person name="de Vazeille A.R."/>
            <person name="Buell C.R."/>
            <person name="Ying K."/>
            <person name="Li Y."/>
            <person name="Lu T."/>
            <person name="Huang Y."/>
            <person name="Zhao Q."/>
            <person name="Feng Q."/>
            <person name="Zhang L."/>
            <person name="Zhu J."/>
            <person name="Weng Q."/>
            <person name="Mu J."/>
            <person name="Lu Y."/>
            <person name="Fan D."/>
            <person name="Liu Y."/>
            <person name="Guan J."/>
            <person name="Zhang Y."/>
            <person name="Yu S."/>
            <person name="Liu X."/>
            <person name="Zhang Y."/>
            <person name="Hong G."/>
            <person name="Han B."/>
            <person name="Choisne N."/>
            <person name="Demange N."/>
            <person name="Orjeda G."/>
            <person name="Samain S."/>
            <person name="Cattolico L."/>
            <person name="Pelletier E."/>
            <person name="Couloux A."/>
            <person name="Segurens B."/>
            <person name="Wincker P."/>
            <person name="D'Hont A."/>
            <person name="Scarpelli C."/>
            <person name="Weissenbach J."/>
            <person name="Salanoubat M."/>
            <person name="Quetier F."/>
            <person name="Yu Y."/>
            <person name="Kim H.R."/>
            <person name="Rambo T."/>
            <person name="Currie J."/>
            <person name="Collura K."/>
            <person name="Luo M."/>
            <person name="Yang T."/>
            <person name="Ammiraju J.S.S."/>
            <person name="Engler F."/>
            <person name="Soderlund C."/>
            <person name="Wing R.A."/>
            <person name="Palmer L.E."/>
            <person name="de la Bastide M."/>
            <person name="Spiegel L."/>
            <person name="Nascimento L."/>
            <person name="Zutavern T."/>
            <person name="O'Shaughnessy A."/>
            <person name="Dike S."/>
            <person name="Dedhia N."/>
            <person name="Preston R."/>
            <person name="Balija V."/>
            <person name="McCombie W.R."/>
            <person name="Chow T."/>
            <person name="Chen H."/>
            <person name="Chung M."/>
            <person name="Chen C."/>
            <person name="Shaw J."/>
            <person name="Wu H."/>
            <person name="Hsiao K."/>
            <person name="Chao Y."/>
            <person name="Chu M."/>
            <person name="Cheng C."/>
            <person name="Hour A."/>
            <person name="Lee P."/>
            <person name="Lin S."/>
            <person name="Lin Y."/>
            <person name="Liou J."/>
            <person name="Liu S."/>
            <person name="Hsing Y."/>
            <person name="Raghuvanshi S."/>
            <person name="Mohanty A."/>
            <person name="Bharti A.K."/>
            <person name="Gaur A."/>
            <person name="Gupta V."/>
            <person name="Kumar D."/>
            <person name="Ravi V."/>
            <person name="Vij S."/>
            <person name="Kapur A."/>
            <person name="Khurana P."/>
            <person name="Khurana P."/>
            <person name="Khurana J.P."/>
            <person name="Tyagi A.K."/>
            <person name="Gaikwad K."/>
            <person name="Singh A."/>
            <person name="Dalal V."/>
            <person name="Srivastava S."/>
            <person name="Dixit A."/>
            <person name="Pal A.K."/>
            <person name="Ghazi I.A."/>
            <person name="Yadav M."/>
            <person name="Pandit A."/>
            <person name="Bhargava A."/>
            <person name="Sureshbabu K."/>
            <person name="Batra K."/>
            <person name="Sharma T.R."/>
            <person name="Mohapatra T."/>
            <person name="Singh N.K."/>
            <person name="Messing J."/>
            <person name="Nelson A.B."/>
            <person name="Fuks G."/>
            <person name="Kavchok S."/>
            <person name="Keizer G."/>
            <person name="Linton E."/>
            <person name="Llaca V."/>
            <person name="Song R."/>
            <person name="Tanyolac B."/>
            <person name="Young S."/>
            <person name="Ho-Il K."/>
            <person name="Hahn J.H."/>
            <person name="Sangsakoo G."/>
            <person name="Vanavichit A."/>
            <person name="de Mattos Luiz.A.T."/>
            <person name="Zimmer P.D."/>
            <person name="Malone G."/>
            <person name="Dellagostin O."/>
            <person name="de Oliveira A.C."/>
            <person name="Bevan M."/>
            <person name="Bancroft I."/>
            <person name="Minx P."/>
            <person name="Cordum H."/>
            <person name="Wilson R."/>
            <person name="Cheng Z."/>
            <person name="Jin W."/>
            <person name="Jiang J."/>
            <person name="Leong S.A."/>
            <person name="Iwama H."/>
            <person name="Gojobori T."/>
            <person name="Itoh T."/>
            <person name="Niimura Y."/>
            <person name="Fujii Y."/>
            <person name="Habara T."/>
            <person name="Sakai H."/>
            <person name="Sato Y."/>
            <person name="Wilson G."/>
            <person name="Kumar K."/>
            <person name="McCouch S."/>
            <person name="Juretic N."/>
            <person name="Hoen D."/>
            <person name="Wright S."/>
            <person name="Bruskiewich R."/>
            <person name="Bureau T."/>
            <person name="Miyao A."/>
            <person name="Hirochika H."/>
            <person name="Nishikawa T."/>
            <person name="Kadowaki K."/>
            <person name="Sugiura M."/>
            <person name="Burr B."/>
            <person name="Sasaki T."/>
        </authorList>
    </citation>
    <scope>NUCLEOTIDE SEQUENCE [LARGE SCALE GENOMIC DNA]</scope>
    <source>
        <strain evidence="4">cv. Nipponbare</strain>
    </source>
</reference>
<feature type="domain" description="DUF591" evidence="2">
    <location>
        <begin position="444"/>
        <end position="491"/>
    </location>
</feature>
<dbReference type="AlphaFoldDB" id="Q69MQ7"/>
<feature type="region of interest" description="Disordered" evidence="1">
    <location>
        <begin position="212"/>
        <end position="232"/>
    </location>
</feature>
<feature type="compositionally biased region" description="Basic residues" evidence="1">
    <location>
        <begin position="79"/>
        <end position="91"/>
    </location>
</feature>
<evidence type="ECO:0000259" key="2">
    <source>
        <dbReference type="Pfam" id="PF04569"/>
    </source>
</evidence>
<feature type="region of interest" description="Disordered" evidence="1">
    <location>
        <begin position="34"/>
        <end position="62"/>
    </location>
</feature>
<dbReference type="Pfam" id="PF04569">
    <property type="entry name" value="DUF591"/>
    <property type="match status" value="1"/>
</dbReference>
<dbReference type="InterPro" id="IPR007649">
    <property type="entry name" value="DUF591"/>
</dbReference>
<feature type="compositionally biased region" description="Low complexity" evidence="1">
    <location>
        <begin position="523"/>
        <end position="534"/>
    </location>
</feature>
<organism evidence="3 4">
    <name type="scientific">Oryza sativa subsp. japonica</name>
    <name type="common">Rice</name>
    <dbReference type="NCBI Taxonomy" id="39947"/>
    <lineage>
        <taxon>Eukaryota</taxon>
        <taxon>Viridiplantae</taxon>
        <taxon>Streptophyta</taxon>
        <taxon>Embryophyta</taxon>
        <taxon>Tracheophyta</taxon>
        <taxon>Spermatophyta</taxon>
        <taxon>Magnoliopsida</taxon>
        <taxon>Liliopsida</taxon>
        <taxon>Poales</taxon>
        <taxon>Poaceae</taxon>
        <taxon>BOP clade</taxon>
        <taxon>Oryzoideae</taxon>
        <taxon>Oryzeae</taxon>
        <taxon>Oryzinae</taxon>
        <taxon>Oryza</taxon>
        <taxon>Oryza sativa</taxon>
    </lineage>
</organism>
<evidence type="ECO:0000256" key="1">
    <source>
        <dbReference type="SAM" id="MobiDB-lite"/>
    </source>
</evidence>
<name>Q69MQ7_ORYSJ</name>
<protein>
    <submittedName>
        <fullName evidence="3">Circumsporozoite protein-like protein</fullName>
    </submittedName>
</protein>
<gene>
    <name evidence="3" type="primary">P0470H09.11</name>
</gene>
<sequence length="543" mass="59168">MALAAAAAGEELHNLGPAAADSFCAAASRPSWSSTARVGAASSPSRRHPPSGHTESPAAAAARAEAELGEVRRKLNRRRRAVSASYRRKMPARGSAGQRPAVDDDLDAVEHDRLLGYVHQELVIPLRGQVPAVLPRYRLAVASSKNTARMASNIERRIGLSPEWAEAAKSNMCYEKSTRTRWRVFTWTCDSVLEEHWDMPPEQFMKTHASMRLAHSERRKKERPPASAGAGEKDRRAGLLLEELLVSGIRFIFFSNWGGYLYRARFASTDPDVGFSKTFVKPKFYPRSFSDFKFEGDRRYPCRVHDYRGASRPGPSRVVPGGTRLSATRLTVSEVHAGRARVWGGRRGACARFAEDAVRRAHAQPHSSRWTACAREGKRRERLAGSADPVAAEVAPTWRLRGSHAGRREVEEDAGRNGRRTAVASSGANHGDTSEGEHTGMLHRTRGDEPTARIRQGMLDGGGLRRRQPAAREGGNGDGATRDRFGRARASTRLRESVAGVGLGGATPSEAGDERASAGRGGAEAMTTAMTAGRFGAERRHGQ</sequence>
<proteinExistence type="predicted"/>
<evidence type="ECO:0000313" key="4">
    <source>
        <dbReference type="Proteomes" id="UP000000763"/>
    </source>
</evidence>
<accession>Q69MQ7</accession>
<dbReference type="EMBL" id="AP005741">
    <property type="protein sequence ID" value="BAD33858.1"/>
    <property type="molecule type" value="Genomic_DNA"/>
</dbReference>
<dbReference type="Proteomes" id="UP000000763">
    <property type="component" value="Chromosome 8"/>
</dbReference>
<evidence type="ECO:0000313" key="3">
    <source>
        <dbReference type="EMBL" id="BAD33858.1"/>
    </source>
</evidence>
<reference evidence="4" key="2">
    <citation type="journal article" date="2008" name="Nucleic Acids Res.">
        <title>The rice annotation project database (RAP-DB): 2008 update.</title>
        <authorList>
            <consortium name="The rice annotation project (RAP)"/>
        </authorList>
    </citation>
    <scope>GENOME REANNOTATION</scope>
    <source>
        <strain evidence="4">cv. Nipponbare</strain>
    </source>
</reference>